<comment type="subcellular location">
    <subcellularLocation>
        <location evidence="2">Cell membrane</location>
        <topology evidence="2">Multi-pass membrane protein</topology>
    </subcellularLocation>
</comment>
<dbReference type="CDD" id="cd00082">
    <property type="entry name" value="HisKA"/>
    <property type="match status" value="1"/>
</dbReference>
<dbReference type="InterPro" id="IPR003594">
    <property type="entry name" value="HATPase_dom"/>
</dbReference>
<dbReference type="Pfam" id="PF02518">
    <property type="entry name" value="HATPase_c"/>
    <property type="match status" value="1"/>
</dbReference>
<evidence type="ECO:0000259" key="12">
    <source>
        <dbReference type="PROSITE" id="PS50110"/>
    </source>
</evidence>
<dbReference type="InterPro" id="IPR000700">
    <property type="entry name" value="PAS-assoc_C"/>
</dbReference>
<dbReference type="InterPro" id="IPR003661">
    <property type="entry name" value="HisK_dim/P_dom"/>
</dbReference>
<dbReference type="PROSITE" id="PS50109">
    <property type="entry name" value="HIS_KIN"/>
    <property type="match status" value="1"/>
</dbReference>
<dbReference type="Gene3D" id="3.30.565.10">
    <property type="entry name" value="Histidine kinase-like ATPase, C-terminal domain"/>
    <property type="match status" value="1"/>
</dbReference>
<dbReference type="InterPro" id="IPR036890">
    <property type="entry name" value="HATPase_C_sf"/>
</dbReference>
<dbReference type="Proteomes" id="UP000203589">
    <property type="component" value="Chromosome"/>
</dbReference>
<keyword evidence="7 10" id="KW-1133">Transmembrane helix</keyword>
<dbReference type="Gene3D" id="1.10.287.130">
    <property type="match status" value="1"/>
</dbReference>
<evidence type="ECO:0000259" key="13">
    <source>
        <dbReference type="PROSITE" id="PS50113"/>
    </source>
</evidence>
<dbReference type="Pfam" id="PF08447">
    <property type="entry name" value="PAS_3"/>
    <property type="match status" value="1"/>
</dbReference>
<dbReference type="SMART" id="SM00387">
    <property type="entry name" value="HATPase_c"/>
    <property type="match status" value="1"/>
</dbReference>
<feature type="transmembrane region" description="Helical" evidence="10">
    <location>
        <begin position="172"/>
        <end position="193"/>
    </location>
</feature>
<feature type="domain" description="Response regulatory" evidence="12">
    <location>
        <begin position="733"/>
        <end position="849"/>
    </location>
</feature>
<feature type="transmembrane region" description="Helical" evidence="10">
    <location>
        <begin position="41"/>
        <end position="63"/>
    </location>
</feature>
<keyword evidence="14" id="KW-0418">Kinase</keyword>
<evidence type="ECO:0000256" key="9">
    <source>
        <dbReference type="PROSITE-ProRule" id="PRU00169"/>
    </source>
</evidence>
<dbReference type="Gene3D" id="3.40.50.2300">
    <property type="match status" value="1"/>
</dbReference>
<dbReference type="InterPro" id="IPR011620">
    <property type="entry name" value="Sig_transdc_His_kinase_LytS_TM"/>
</dbReference>
<dbReference type="Gene3D" id="3.30.450.20">
    <property type="entry name" value="PAS domain"/>
    <property type="match status" value="2"/>
</dbReference>
<organism evidence="14 15">
    <name type="scientific">Antarctobacter heliothermus</name>
    <dbReference type="NCBI Taxonomy" id="74033"/>
    <lineage>
        <taxon>Bacteria</taxon>
        <taxon>Pseudomonadati</taxon>
        <taxon>Pseudomonadota</taxon>
        <taxon>Alphaproteobacteria</taxon>
        <taxon>Rhodobacterales</taxon>
        <taxon>Roseobacteraceae</taxon>
        <taxon>Antarctobacter</taxon>
    </lineage>
</organism>
<dbReference type="InterPro" id="IPR001610">
    <property type="entry name" value="PAC"/>
</dbReference>
<dbReference type="InterPro" id="IPR013655">
    <property type="entry name" value="PAS_fold_3"/>
</dbReference>
<feature type="transmembrane region" description="Helical" evidence="10">
    <location>
        <begin position="75"/>
        <end position="98"/>
    </location>
</feature>
<dbReference type="SMART" id="SM00448">
    <property type="entry name" value="REC"/>
    <property type="match status" value="1"/>
</dbReference>
<dbReference type="Pfam" id="PF00072">
    <property type="entry name" value="Response_reg"/>
    <property type="match status" value="1"/>
</dbReference>
<dbReference type="KEGG" id="aht:ANTHELSMS3_01119"/>
<evidence type="ECO:0000256" key="1">
    <source>
        <dbReference type="ARBA" id="ARBA00000085"/>
    </source>
</evidence>
<evidence type="ECO:0000313" key="14">
    <source>
        <dbReference type="EMBL" id="ASP19834.1"/>
    </source>
</evidence>
<dbReference type="InterPro" id="IPR036097">
    <property type="entry name" value="HisK_dim/P_sf"/>
</dbReference>
<dbReference type="SUPFAM" id="SSF55785">
    <property type="entry name" value="PYP-like sensor domain (PAS domain)"/>
    <property type="match status" value="2"/>
</dbReference>
<keyword evidence="14" id="KW-0808">Transferase</keyword>
<feature type="domain" description="Histidine kinase" evidence="11">
    <location>
        <begin position="488"/>
        <end position="711"/>
    </location>
</feature>
<dbReference type="CDD" id="cd00130">
    <property type="entry name" value="PAS"/>
    <property type="match status" value="2"/>
</dbReference>
<dbReference type="SUPFAM" id="SSF55874">
    <property type="entry name" value="ATPase domain of HSP90 chaperone/DNA topoisomerase II/histidine kinase"/>
    <property type="match status" value="1"/>
</dbReference>
<dbReference type="InterPro" id="IPR011006">
    <property type="entry name" value="CheY-like_superfamily"/>
</dbReference>
<dbReference type="InterPro" id="IPR001789">
    <property type="entry name" value="Sig_transdc_resp-reg_receiver"/>
</dbReference>
<dbReference type="PANTHER" id="PTHR43065">
    <property type="entry name" value="SENSOR HISTIDINE KINASE"/>
    <property type="match status" value="1"/>
</dbReference>
<dbReference type="PANTHER" id="PTHR43065:SF49">
    <property type="entry name" value="HISTIDINE KINASE"/>
    <property type="match status" value="1"/>
</dbReference>
<evidence type="ECO:0000256" key="6">
    <source>
        <dbReference type="ARBA" id="ARBA00022692"/>
    </source>
</evidence>
<evidence type="ECO:0000256" key="3">
    <source>
        <dbReference type="ARBA" id="ARBA00012438"/>
    </source>
</evidence>
<keyword evidence="6 10" id="KW-0812">Transmembrane</keyword>
<evidence type="ECO:0000259" key="11">
    <source>
        <dbReference type="PROSITE" id="PS50109"/>
    </source>
</evidence>
<dbReference type="SUPFAM" id="SSF52172">
    <property type="entry name" value="CheY-like"/>
    <property type="match status" value="1"/>
</dbReference>
<dbReference type="NCBIfam" id="TIGR00229">
    <property type="entry name" value="sensory_box"/>
    <property type="match status" value="1"/>
</dbReference>
<dbReference type="Pfam" id="PF00512">
    <property type="entry name" value="HisKA"/>
    <property type="match status" value="1"/>
</dbReference>
<feature type="modified residue" description="4-aspartylphosphate" evidence="9">
    <location>
        <position position="783"/>
    </location>
</feature>
<evidence type="ECO:0000256" key="8">
    <source>
        <dbReference type="ARBA" id="ARBA00023136"/>
    </source>
</evidence>
<sequence length="856" mass="92151">MECVCRMLISVIQSLIALILAAALLYLVLSNPRFANQSPKTDLALGLVFGISIIVLSINAYVLEGGALLTTVAGALIFAGYLGGVSAGLCALLVAVCIRLWIGGAMLWVGLPALFGYALCGIALRWLAPFEAWPKPPLRALFYALLAHVLIQILAGSAVLLSGIVAEMETALFDAAFFVVVGGLSVILTWLAVSQSVKLASIVLDNASLLQRMRLVLDHNNMGTFSYVGTPQALIVDQGLLDLYGLEKGPGPADPSAFIDLLHPDDREQVTQLIQEASEGVESPRAHDFRIIRADGTLVEIRSVRATEIDQATGKVRVVGLHTDLTDFRKAERQRNEAEHQIALIAENIPGMIYQGIWENGAPRKFTHISEKCFDIWGISQEELMADNSLLSQGQDEASIKSGRSAINKSIETGKPVGVRLPIRARDGTVRTVDLHARTTDLGDGTHRVDAIFIDVSAEVAAEEKALKQEEQAHRSQKLESIGKLTGGVAHDFNNILAVIMGNLELLREEVDDPTQRSLIDAGLEASQRGAELTRSMLAFARRARLSPELLDLNTTALQAKNWMRRALPESVQIETSLLAGLWSANVDAASLESALLNLILNARDAVSGHGKVTIETANVRIDQAYIDSRNEPLDPGRYVMLAVSDTGTGIDQDTLNRIFEPFFTTKPPGSGSGLGLSMVLGFVKQSGGTVQVYTELGRGTTFKLYFPACDEPPLDKEGPSRTFAAPVAGTSRILLAEDEAAVRKMLIATLESAGYVVEAVGSGDAALALFHRDPHFDLLVTDIVMPGELQGTNLARAIRETHPDLPMIFMSGYAAESTVHGNGLRPEDIRLMKPAPRDVLLNAVALALKPTSGLA</sequence>
<dbReference type="InterPro" id="IPR005467">
    <property type="entry name" value="His_kinase_dom"/>
</dbReference>
<evidence type="ECO:0000256" key="5">
    <source>
        <dbReference type="ARBA" id="ARBA00022553"/>
    </source>
</evidence>
<evidence type="ECO:0000256" key="4">
    <source>
        <dbReference type="ARBA" id="ARBA00022475"/>
    </source>
</evidence>
<feature type="transmembrane region" description="Helical" evidence="10">
    <location>
        <begin position="6"/>
        <end position="29"/>
    </location>
</feature>
<dbReference type="SUPFAM" id="SSF47384">
    <property type="entry name" value="Homodimeric domain of signal transducing histidine kinase"/>
    <property type="match status" value="1"/>
</dbReference>
<dbReference type="SMART" id="SM00086">
    <property type="entry name" value="PAC"/>
    <property type="match status" value="2"/>
</dbReference>
<dbReference type="GO" id="GO:0071555">
    <property type="term" value="P:cell wall organization"/>
    <property type="evidence" value="ECO:0007669"/>
    <property type="project" value="InterPro"/>
</dbReference>
<protein>
    <recommendedName>
        <fullName evidence="3">histidine kinase</fullName>
        <ecNumber evidence="3">2.7.13.3</ecNumber>
    </recommendedName>
</protein>
<dbReference type="EC" id="2.7.13.3" evidence="3"/>
<dbReference type="AlphaFoldDB" id="A0A222E0V1"/>
<feature type="transmembrane region" description="Helical" evidence="10">
    <location>
        <begin position="105"/>
        <end position="128"/>
    </location>
</feature>
<dbReference type="InterPro" id="IPR000014">
    <property type="entry name" value="PAS"/>
</dbReference>
<evidence type="ECO:0000313" key="15">
    <source>
        <dbReference type="Proteomes" id="UP000203589"/>
    </source>
</evidence>
<dbReference type="SMART" id="SM00388">
    <property type="entry name" value="HisKA"/>
    <property type="match status" value="1"/>
</dbReference>
<keyword evidence="5 9" id="KW-0597">Phosphoprotein</keyword>
<dbReference type="PROSITE" id="PS50113">
    <property type="entry name" value="PAC"/>
    <property type="match status" value="1"/>
</dbReference>
<dbReference type="GO" id="GO:0005886">
    <property type="term" value="C:plasma membrane"/>
    <property type="evidence" value="ECO:0007669"/>
    <property type="project" value="UniProtKB-SubCell"/>
</dbReference>
<evidence type="ECO:0000256" key="7">
    <source>
        <dbReference type="ARBA" id="ARBA00022989"/>
    </source>
</evidence>
<dbReference type="PRINTS" id="PR00344">
    <property type="entry name" value="BCTRLSENSOR"/>
</dbReference>
<dbReference type="InterPro" id="IPR035965">
    <property type="entry name" value="PAS-like_dom_sf"/>
</dbReference>
<dbReference type="Pfam" id="PF07694">
    <property type="entry name" value="5TM-5TMR_LYT"/>
    <property type="match status" value="1"/>
</dbReference>
<keyword evidence="4" id="KW-1003">Cell membrane</keyword>
<feature type="transmembrane region" description="Helical" evidence="10">
    <location>
        <begin position="140"/>
        <end position="165"/>
    </location>
</feature>
<accession>A0A222E0V1</accession>
<dbReference type="EMBL" id="CP022540">
    <property type="protein sequence ID" value="ASP19834.1"/>
    <property type="molecule type" value="Genomic_DNA"/>
</dbReference>
<keyword evidence="8 10" id="KW-0472">Membrane</keyword>
<gene>
    <name evidence="14" type="ORF">ANTHELSMS3_01119</name>
</gene>
<feature type="domain" description="PAC" evidence="13">
    <location>
        <begin position="285"/>
        <end position="337"/>
    </location>
</feature>
<comment type="catalytic activity">
    <reaction evidence="1">
        <text>ATP + protein L-histidine = ADP + protein N-phospho-L-histidine.</text>
        <dbReference type="EC" id="2.7.13.3"/>
    </reaction>
</comment>
<name>A0A222E0V1_9RHOB</name>
<evidence type="ECO:0000256" key="2">
    <source>
        <dbReference type="ARBA" id="ARBA00004651"/>
    </source>
</evidence>
<dbReference type="GO" id="GO:0000155">
    <property type="term" value="F:phosphorelay sensor kinase activity"/>
    <property type="evidence" value="ECO:0007669"/>
    <property type="project" value="InterPro"/>
</dbReference>
<dbReference type="InterPro" id="IPR004358">
    <property type="entry name" value="Sig_transdc_His_kin-like_C"/>
</dbReference>
<dbReference type="PROSITE" id="PS50110">
    <property type="entry name" value="RESPONSE_REGULATORY"/>
    <property type="match status" value="1"/>
</dbReference>
<evidence type="ECO:0000256" key="10">
    <source>
        <dbReference type="SAM" id="Phobius"/>
    </source>
</evidence>
<reference evidence="14 15" key="1">
    <citation type="submission" date="2017-07" db="EMBL/GenBank/DDBJ databases">
        <title>Genome Sequence of Antarctobacter heliothermus Strain SMS3 Isolated from a culture of the Diatom Skeletonema marinoi.</title>
        <authorList>
            <person name="Topel M."/>
            <person name="Pinder M.I.M."/>
            <person name="Johansson O.N."/>
            <person name="Kourtchenko O."/>
            <person name="Godhe A."/>
            <person name="Clarke A.K."/>
        </authorList>
    </citation>
    <scope>NUCLEOTIDE SEQUENCE [LARGE SCALE GENOMIC DNA]</scope>
    <source>
        <strain evidence="14 15">SMS3</strain>
    </source>
</reference>
<keyword evidence="15" id="KW-1185">Reference proteome</keyword>
<proteinExistence type="predicted"/>